<keyword evidence="1" id="KW-0812">Transmembrane</keyword>
<name>A0ABW1SUM7_9LACO</name>
<feature type="transmembrane region" description="Helical" evidence="1">
    <location>
        <begin position="39"/>
        <end position="63"/>
    </location>
</feature>
<dbReference type="RefSeq" id="WP_125693990.1">
    <property type="nucleotide sequence ID" value="NZ_JBHSSK010000026.1"/>
</dbReference>
<feature type="transmembrane region" description="Helical" evidence="1">
    <location>
        <begin position="96"/>
        <end position="112"/>
    </location>
</feature>
<dbReference type="EMBL" id="JBHSSK010000026">
    <property type="protein sequence ID" value="MFC6207855.1"/>
    <property type="molecule type" value="Genomic_DNA"/>
</dbReference>
<feature type="transmembrane region" description="Helical" evidence="1">
    <location>
        <begin position="68"/>
        <end position="90"/>
    </location>
</feature>
<reference evidence="3" key="1">
    <citation type="journal article" date="2019" name="Int. J. Syst. Evol. Microbiol.">
        <title>The Global Catalogue of Microorganisms (GCM) 10K type strain sequencing project: providing services to taxonomists for standard genome sequencing and annotation.</title>
        <authorList>
            <consortium name="The Broad Institute Genomics Platform"/>
            <consortium name="The Broad Institute Genome Sequencing Center for Infectious Disease"/>
            <person name="Wu L."/>
            <person name="Ma J."/>
        </authorList>
    </citation>
    <scope>NUCLEOTIDE SEQUENCE [LARGE SCALE GENOMIC DNA]</scope>
    <source>
        <strain evidence="3">CCM 8905</strain>
    </source>
</reference>
<accession>A0ABW1SUM7</accession>
<sequence>MKKTVRIISWILGVIGLLVTADLADNCFFNASAVFYHDLALYVNVVWGIWTLATFVFTVTLFFKRQQVIGWVAAVVAVICLGFIGTWIGPLDAHDYAYVGFLALGILNGLYVRKMNPVEVSLE</sequence>
<comment type="caution">
    <text evidence="2">The sequence shown here is derived from an EMBL/GenBank/DDBJ whole genome shotgun (WGS) entry which is preliminary data.</text>
</comment>
<organism evidence="2 3">
    <name type="scientific">Levilactobacillus tongjiangensis</name>
    <dbReference type="NCBI Taxonomy" id="2486023"/>
    <lineage>
        <taxon>Bacteria</taxon>
        <taxon>Bacillati</taxon>
        <taxon>Bacillota</taxon>
        <taxon>Bacilli</taxon>
        <taxon>Lactobacillales</taxon>
        <taxon>Lactobacillaceae</taxon>
        <taxon>Levilactobacillus</taxon>
    </lineage>
</organism>
<gene>
    <name evidence="2" type="ORF">ACFP1G_10325</name>
</gene>
<evidence type="ECO:0008006" key="4">
    <source>
        <dbReference type="Google" id="ProtNLM"/>
    </source>
</evidence>
<protein>
    <recommendedName>
        <fullName evidence="4">Transporter</fullName>
    </recommendedName>
</protein>
<keyword evidence="3" id="KW-1185">Reference proteome</keyword>
<evidence type="ECO:0000313" key="2">
    <source>
        <dbReference type="EMBL" id="MFC6207855.1"/>
    </source>
</evidence>
<dbReference type="Proteomes" id="UP001596254">
    <property type="component" value="Unassembled WGS sequence"/>
</dbReference>
<evidence type="ECO:0000256" key="1">
    <source>
        <dbReference type="SAM" id="Phobius"/>
    </source>
</evidence>
<evidence type="ECO:0000313" key="3">
    <source>
        <dbReference type="Proteomes" id="UP001596254"/>
    </source>
</evidence>
<proteinExistence type="predicted"/>
<keyword evidence="1" id="KW-1133">Transmembrane helix</keyword>
<keyword evidence="1" id="KW-0472">Membrane</keyword>